<dbReference type="RefSeq" id="XP_008875944.1">
    <property type="nucleotide sequence ID" value="XM_008877722.1"/>
</dbReference>
<protein>
    <recommendedName>
        <fullName evidence="5">U2A'/phosphoprotein 32 family A C-terminal domain-containing protein</fullName>
    </recommendedName>
</protein>
<sequence length="464" mass="52240">MVVSDADHHEKVHAYDVRDGRLHVKNITVASLIEIHVANPCQLKCLNVSDNVVRSLQAVQGYPFLQHLMLGRNWIVDMGPVRQFVHLVQLDLSNNNIRRVDGIETLSRLQVLNLSHNDLRNFLSIRALSVNQSIRILQLHNNVVATLTGYRARVSSLLPQAIMLDDIRLPRSAMLKQMPSHACQMCGQSGLPPYVAPIHRRPLSKNEQQLCDSLRSKPRTTTKGGANPDHKGARASEIPGKDSADNGIRQVNQQRGERQRHGKAIARSRHMSLIERKLMQLITTKDDRKHAVPLSVAADATKVQLDRKRSNRFDVDALTSIEDANDSKEPTPTARVGYMHSLDDLFTNDMAYHEEKIRLAQSNLHDASATDRVQPSYAFDEAWTSCAALKKLFDTTLPMYDDQVIALAQAAAENLPFQNVHLGTVLREIADVLSTHQPRRSQGRHLDDESADMKHIRHFLSHNK</sequence>
<reference evidence="4" key="1">
    <citation type="submission" date="2013-12" db="EMBL/GenBank/DDBJ databases">
        <title>The Genome Sequence of Aphanomyces invadans NJM9701.</title>
        <authorList>
            <consortium name="The Broad Institute Genomics Platform"/>
            <person name="Russ C."/>
            <person name="Tyler B."/>
            <person name="van West P."/>
            <person name="Dieguez-Uribeondo J."/>
            <person name="Young S.K."/>
            <person name="Zeng Q."/>
            <person name="Gargeya S."/>
            <person name="Fitzgerald M."/>
            <person name="Abouelleil A."/>
            <person name="Alvarado L."/>
            <person name="Chapman S.B."/>
            <person name="Gainer-Dewar J."/>
            <person name="Goldberg J."/>
            <person name="Griggs A."/>
            <person name="Gujja S."/>
            <person name="Hansen M."/>
            <person name="Howarth C."/>
            <person name="Imamovic A."/>
            <person name="Ireland A."/>
            <person name="Larimer J."/>
            <person name="McCowan C."/>
            <person name="Murphy C."/>
            <person name="Pearson M."/>
            <person name="Poon T.W."/>
            <person name="Priest M."/>
            <person name="Roberts A."/>
            <person name="Saif S."/>
            <person name="Shea T."/>
            <person name="Sykes S."/>
            <person name="Wortman J."/>
            <person name="Nusbaum C."/>
            <person name="Birren B."/>
        </authorList>
    </citation>
    <scope>NUCLEOTIDE SEQUENCE [LARGE SCALE GENOMIC DNA]</scope>
    <source>
        <strain evidence="4">NJM9701</strain>
    </source>
</reference>
<dbReference type="OrthoDB" id="78286at2759"/>
<feature type="region of interest" description="Disordered" evidence="3">
    <location>
        <begin position="209"/>
        <end position="265"/>
    </location>
</feature>
<organism evidence="4">
    <name type="scientific">Aphanomyces invadans</name>
    <dbReference type="NCBI Taxonomy" id="157072"/>
    <lineage>
        <taxon>Eukaryota</taxon>
        <taxon>Sar</taxon>
        <taxon>Stramenopiles</taxon>
        <taxon>Oomycota</taxon>
        <taxon>Saprolegniomycetes</taxon>
        <taxon>Saprolegniales</taxon>
        <taxon>Verrucalvaceae</taxon>
        <taxon>Aphanomyces</taxon>
    </lineage>
</organism>
<evidence type="ECO:0000313" key="4">
    <source>
        <dbReference type="EMBL" id="ETV95243.1"/>
    </source>
</evidence>
<evidence type="ECO:0000256" key="3">
    <source>
        <dbReference type="SAM" id="MobiDB-lite"/>
    </source>
</evidence>
<dbReference type="GO" id="GO:0005737">
    <property type="term" value="C:cytoplasm"/>
    <property type="evidence" value="ECO:0007669"/>
    <property type="project" value="TreeGrafter"/>
</dbReference>
<dbReference type="Gene3D" id="3.80.10.10">
    <property type="entry name" value="Ribonuclease Inhibitor"/>
    <property type="match status" value="1"/>
</dbReference>
<gene>
    <name evidence="4" type="ORF">H310_11150</name>
</gene>
<dbReference type="PROSITE" id="PS51450">
    <property type="entry name" value="LRR"/>
    <property type="match status" value="2"/>
</dbReference>
<dbReference type="SUPFAM" id="SSF52058">
    <property type="entry name" value="L domain-like"/>
    <property type="match status" value="1"/>
</dbReference>
<keyword evidence="1" id="KW-0433">Leucine-rich repeat</keyword>
<dbReference type="EMBL" id="KI913981">
    <property type="protein sequence ID" value="ETV95243.1"/>
    <property type="molecule type" value="Genomic_DNA"/>
</dbReference>
<name>A0A024TMI4_9STRA</name>
<dbReference type="InterPro" id="IPR032675">
    <property type="entry name" value="LRR_dom_sf"/>
</dbReference>
<accession>A0A024TMI4</accession>
<dbReference type="PRINTS" id="PR00019">
    <property type="entry name" value="LEURICHRPT"/>
</dbReference>
<evidence type="ECO:0000256" key="2">
    <source>
        <dbReference type="ARBA" id="ARBA00022737"/>
    </source>
</evidence>
<dbReference type="InterPro" id="IPR025875">
    <property type="entry name" value="Leu-rich_rpt_4"/>
</dbReference>
<proteinExistence type="predicted"/>
<evidence type="ECO:0000256" key="1">
    <source>
        <dbReference type="ARBA" id="ARBA00022614"/>
    </source>
</evidence>
<dbReference type="AlphaFoldDB" id="A0A024TMI4"/>
<dbReference type="InterPro" id="IPR001611">
    <property type="entry name" value="Leu-rich_rpt"/>
</dbReference>
<evidence type="ECO:0008006" key="5">
    <source>
        <dbReference type="Google" id="ProtNLM"/>
    </source>
</evidence>
<dbReference type="Pfam" id="PF12799">
    <property type="entry name" value="LRR_4"/>
    <property type="match status" value="1"/>
</dbReference>
<feature type="compositionally biased region" description="Basic and acidic residues" evidence="3">
    <location>
        <begin position="228"/>
        <end position="244"/>
    </location>
</feature>
<dbReference type="GeneID" id="20088200"/>
<dbReference type="PANTHER" id="PTHR15454">
    <property type="entry name" value="NISCHARIN RELATED"/>
    <property type="match status" value="1"/>
</dbReference>
<keyword evidence="2" id="KW-0677">Repeat</keyword>
<dbReference type="STRING" id="157072.A0A024TMI4"/>
<dbReference type="VEuPathDB" id="FungiDB:H310_11150"/>